<dbReference type="CDD" id="cd06257">
    <property type="entry name" value="DnaJ"/>
    <property type="match status" value="1"/>
</dbReference>
<dbReference type="EMBL" id="AZHX01001328">
    <property type="protein sequence ID" value="ETX04004.1"/>
    <property type="molecule type" value="Genomic_DNA"/>
</dbReference>
<feature type="domain" description="J" evidence="7">
    <location>
        <begin position="87"/>
        <end position="149"/>
    </location>
</feature>
<evidence type="ECO:0000256" key="2">
    <source>
        <dbReference type="ARBA" id="ARBA00022692"/>
    </source>
</evidence>
<dbReference type="PATRIC" id="fig|1429439.4.peg.5309"/>
<feature type="transmembrane region" description="Helical" evidence="6">
    <location>
        <begin position="5"/>
        <end position="21"/>
    </location>
</feature>
<dbReference type="Proteomes" id="UP000019140">
    <property type="component" value="Unassembled WGS sequence"/>
</dbReference>
<evidence type="ECO:0000256" key="1">
    <source>
        <dbReference type="ARBA" id="ARBA00004127"/>
    </source>
</evidence>
<dbReference type="InterPro" id="IPR036869">
    <property type="entry name" value="J_dom_sf"/>
</dbReference>
<evidence type="ECO:0000256" key="5">
    <source>
        <dbReference type="SAM" id="MobiDB-lite"/>
    </source>
</evidence>
<reference evidence="8 9" key="1">
    <citation type="journal article" date="2014" name="Nature">
        <title>An environmental bacterial taxon with a large and distinct metabolic repertoire.</title>
        <authorList>
            <person name="Wilson M.C."/>
            <person name="Mori T."/>
            <person name="Ruckert C."/>
            <person name="Uria A.R."/>
            <person name="Helf M.J."/>
            <person name="Takada K."/>
            <person name="Gernert C."/>
            <person name="Steffens U.A."/>
            <person name="Heycke N."/>
            <person name="Schmitt S."/>
            <person name="Rinke C."/>
            <person name="Helfrich E.J."/>
            <person name="Brachmann A.O."/>
            <person name="Gurgui C."/>
            <person name="Wakimoto T."/>
            <person name="Kracht M."/>
            <person name="Crusemann M."/>
            <person name="Hentschel U."/>
            <person name="Abe I."/>
            <person name="Matsunaga S."/>
            <person name="Kalinowski J."/>
            <person name="Takeyama H."/>
            <person name="Piel J."/>
        </authorList>
    </citation>
    <scope>NUCLEOTIDE SEQUENCE [LARGE SCALE GENOMIC DNA]</scope>
    <source>
        <strain evidence="9">TSY2</strain>
    </source>
</reference>
<dbReference type="GO" id="GO:0012505">
    <property type="term" value="C:endomembrane system"/>
    <property type="evidence" value="ECO:0007669"/>
    <property type="project" value="UniProtKB-SubCell"/>
</dbReference>
<feature type="region of interest" description="Disordered" evidence="5">
    <location>
        <begin position="52"/>
        <end position="88"/>
    </location>
</feature>
<organism evidence="8 9">
    <name type="scientific">Candidatus Entotheonella gemina</name>
    <dbReference type="NCBI Taxonomy" id="1429439"/>
    <lineage>
        <taxon>Bacteria</taxon>
        <taxon>Pseudomonadati</taxon>
        <taxon>Nitrospinota/Tectimicrobiota group</taxon>
        <taxon>Candidatus Tectimicrobiota</taxon>
        <taxon>Candidatus Entotheonellia</taxon>
        <taxon>Candidatus Entotheonellales</taxon>
        <taxon>Candidatus Entotheonellaceae</taxon>
        <taxon>Candidatus Entotheonella</taxon>
    </lineage>
</organism>
<evidence type="ECO:0000256" key="6">
    <source>
        <dbReference type="SAM" id="Phobius"/>
    </source>
</evidence>
<keyword evidence="3 6" id="KW-1133">Transmembrane helix</keyword>
<evidence type="ECO:0000256" key="4">
    <source>
        <dbReference type="ARBA" id="ARBA00023136"/>
    </source>
</evidence>
<evidence type="ECO:0000256" key="3">
    <source>
        <dbReference type="ARBA" id="ARBA00022989"/>
    </source>
</evidence>
<accession>W4M0Y2</accession>
<dbReference type="Pfam" id="PF00226">
    <property type="entry name" value="DnaJ"/>
    <property type="match status" value="1"/>
</dbReference>
<dbReference type="Gene3D" id="1.10.287.110">
    <property type="entry name" value="DnaJ domain"/>
    <property type="match status" value="1"/>
</dbReference>
<name>W4M0Y2_9BACT</name>
<dbReference type="InterPro" id="IPR001623">
    <property type="entry name" value="DnaJ_domain"/>
</dbReference>
<dbReference type="SMART" id="SM00271">
    <property type="entry name" value="DnaJ"/>
    <property type="match status" value="1"/>
</dbReference>
<keyword evidence="9" id="KW-1185">Reference proteome</keyword>
<feature type="transmembrane region" description="Helical" evidence="6">
    <location>
        <begin position="27"/>
        <end position="47"/>
    </location>
</feature>
<gene>
    <name evidence="8" type="ORF">ETSY2_31310</name>
</gene>
<keyword evidence="4 6" id="KW-0472">Membrane</keyword>
<dbReference type="PROSITE" id="PS50076">
    <property type="entry name" value="DNAJ_2"/>
    <property type="match status" value="1"/>
</dbReference>
<evidence type="ECO:0000313" key="8">
    <source>
        <dbReference type="EMBL" id="ETX04004.1"/>
    </source>
</evidence>
<dbReference type="InterPro" id="IPR010652">
    <property type="entry name" value="DUF1232"/>
</dbReference>
<dbReference type="AlphaFoldDB" id="W4M0Y2"/>
<dbReference type="PRINTS" id="PR00625">
    <property type="entry name" value="JDOMAIN"/>
</dbReference>
<sequence>MGNIWYIVILCLGILYVLSPIDAVPDVVPILGWVEDLLVFAVALWLANRMRKPSPAETANEQDETSGSSRADGDTLRDQPAASLPKTPWQLLDIEPDASDEALEAAYKAKLMQYHPDRVAHLGEELQRLAHEKTLEIQRAYEYIKRRRT</sequence>
<comment type="caution">
    <text evidence="8">The sequence shown here is derived from an EMBL/GenBank/DDBJ whole genome shotgun (WGS) entry which is preliminary data.</text>
</comment>
<dbReference type="SUPFAM" id="SSF46565">
    <property type="entry name" value="Chaperone J-domain"/>
    <property type="match status" value="1"/>
</dbReference>
<evidence type="ECO:0000313" key="9">
    <source>
        <dbReference type="Proteomes" id="UP000019140"/>
    </source>
</evidence>
<comment type="subcellular location">
    <subcellularLocation>
        <location evidence="1">Endomembrane system</location>
        <topology evidence="1">Multi-pass membrane protein</topology>
    </subcellularLocation>
</comment>
<dbReference type="HOGENOM" id="CLU_1522809_0_0_7"/>
<protein>
    <recommendedName>
        <fullName evidence="7">J domain-containing protein</fullName>
    </recommendedName>
</protein>
<keyword evidence="2 6" id="KW-0812">Transmembrane</keyword>
<evidence type="ECO:0000259" key="7">
    <source>
        <dbReference type="PROSITE" id="PS50076"/>
    </source>
</evidence>
<dbReference type="Pfam" id="PF06803">
    <property type="entry name" value="DUF1232"/>
    <property type="match status" value="1"/>
</dbReference>
<proteinExistence type="predicted"/>